<dbReference type="GO" id="GO:0043565">
    <property type="term" value="F:sequence-specific DNA binding"/>
    <property type="evidence" value="ECO:0007669"/>
    <property type="project" value="InterPro"/>
</dbReference>
<feature type="domain" description="HTH araC/xylS-type" evidence="1">
    <location>
        <begin position="161"/>
        <end position="260"/>
    </location>
</feature>
<name>A0A2T4YQZ0_9SPHN</name>
<dbReference type="Proteomes" id="UP000240996">
    <property type="component" value="Unassembled WGS sequence"/>
</dbReference>
<dbReference type="Gene3D" id="1.10.10.60">
    <property type="entry name" value="Homeodomain-like"/>
    <property type="match status" value="1"/>
</dbReference>
<reference evidence="2 3" key="1">
    <citation type="submission" date="2018-04" db="EMBL/GenBank/DDBJ databases">
        <title>Genomic Encyclopedia of Type Strains, Phase III (KMG-III): the genomes of soil and plant-associated and newly described type strains.</title>
        <authorList>
            <person name="Whitman W."/>
        </authorList>
    </citation>
    <scope>NUCLEOTIDE SEQUENCE [LARGE SCALE GENOMIC DNA]</scope>
    <source>
        <strain evidence="2 3">NW12</strain>
    </source>
</reference>
<dbReference type="EMBL" id="PZZN01000002">
    <property type="protein sequence ID" value="PTM45931.1"/>
    <property type="molecule type" value="Genomic_DNA"/>
</dbReference>
<accession>A0A2T4YQZ0</accession>
<keyword evidence="3" id="KW-1185">Reference proteome</keyword>
<protein>
    <submittedName>
        <fullName evidence="2">Helix-turn-helix protein</fullName>
    </submittedName>
</protein>
<comment type="caution">
    <text evidence="2">The sequence shown here is derived from an EMBL/GenBank/DDBJ whole genome shotgun (WGS) entry which is preliminary data.</text>
</comment>
<evidence type="ECO:0000259" key="1">
    <source>
        <dbReference type="PROSITE" id="PS01124"/>
    </source>
</evidence>
<evidence type="ECO:0000313" key="3">
    <source>
        <dbReference type="Proteomes" id="UP000240996"/>
    </source>
</evidence>
<proteinExistence type="predicted"/>
<dbReference type="GO" id="GO:0003700">
    <property type="term" value="F:DNA-binding transcription factor activity"/>
    <property type="evidence" value="ECO:0007669"/>
    <property type="project" value="InterPro"/>
</dbReference>
<evidence type="ECO:0000313" key="2">
    <source>
        <dbReference type="EMBL" id="PTM45931.1"/>
    </source>
</evidence>
<dbReference type="SMART" id="SM00342">
    <property type="entry name" value="HTH_ARAC"/>
    <property type="match status" value="1"/>
</dbReference>
<dbReference type="AlphaFoldDB" id="A0A2T4YQZ0"/>
<dbReference type="PROSITE" id="PS01124">
    <property type="entry name" value="HTH_ARAC_FAMILY_2"/>
    <property type="match status" value="1"/>
</dbReference>
<organism evidence="2 3">
    <name type="scientific">Sphingomonas aerolata</name>
    <dbReference type="NCBI Taxonomy" id="185951"/>
    <lineage>
        <taxon>Bacteria</taxon>
        <taxon>Pseudomonadati</taxon>
        <taxon>Pseudomonadota</taxon>
        <taxon>Alphaproteobacteria</taxon>
        <taxon>Sphingomonadales</taxon>
        <taxon>Sphingomonadaceae</taxon>
        <taxon>Sphingomonas</taxon>
    </lineage>
</organism>
<dbReference type="Pfam" id="PF12833">
    <property type="entry name" value="HTH_18"/>
    <property type="match status" value="1"/>
</dbReference>
<sequence length="308" mass="34059">MPPGMRMRYDLPQASLAECLTGYAIYSASDRNPLVNWYLPAPVMISILADAGPITVAIGNHRFGPLERASLYGPTSRAFRTVTHGGVAVGIGISAIGWSRMTSRLAGDFRNRIVPLETLLGPEVSRRLTTGLDALSDDAMIKPFLDDVLEPLFQRRHPQEELIRAFAALTVTDGVIEMQDVADRLGIETHALRRLATRHFGMLPKMLLRRARFLRSFIRLIRPDGHVDYSAIDSSYFDASHFLRDATTFLGTTPRRFLASETLFLKSSLRARAAVIGTPTQALHIPTPPVSVSSIIRTVHDGRDQLSS</sequence>
<dbReference type="InterPro" id="IPR018060">
    <property type="entry name" value="HTH_AraC"/>
</dbReference>
<gene>
    <name evidence="2" type="ORF">C8J24_2164</name>
</gene>